<dbReference type="CDD" id="cd06558">
    <property type="entry name" value="crotonase-like"/>
    <property type="match status" value="1"/>
</dbReference>
<evidence type="ECO:0000256" key="3">
    <source>
        <dbReference type="ARBA" id="ARBA00022801"/>
    </source>
</evidence>
<evidence type="ECO:0000256" key="2">
    <source>
        <dbReference type="ARBA" id="ARBA00011915"/>
    </source>
</evidence>
<dbReference type="GO" id="GO:0006574">
    <property type="term" value="P:L-valine catabolic process"/>
    <property type="evidence" value="ECO:0007669"/>
    <property type="project" value="TreeGrafter"/>
</dbReference>
<accession>A0A8J8NN15</accession>
<proteinExistence type="predicted"/>
<dbReference type="InterPro" id="IPR029045">
    <property type="entry name" value="ClpP/crotonase-like_dom_sf"/>
</dbReference>
<dbReference type="InterPro" id="IPR032259">
    <property type="entry name" value="HIBYL-CoA-H"/>
</dbReference>
<reference evidence="5" key="1">
    <citation type="submission" date="2019-06" db="EMBL/GenBank/DDBJ databases">
        <authorList>
            <person name="Zheng W."/>
        </authorList>
    </citation>
    <scope>NUCLEOTIDE SEQUENCE</scope>
    <source>
        <strain evidence="5">QDHG01</strain>
    </source>
</reference>
<sequence>MEKRKAVSSKERRASKEENEIIFKAITPYVTEAILNNPKKMNHLTLNMLCLMTDKLVQWNKDKATAPRVIIMIGQGGVAFCSGGDMKGLYHCYLGIKAKYYQPTFVGNLYRMDMNLARMAPIHVAIWNGYVYGSGAGMCMRAPFTIATDETSWGMPECIAGFIPDNGSSHFFSHLKGGNLPMGLYLAVTGVKISGKDIARWGICSHYVPKDNIERLKADLYSITGANTTIGDVGKVIEKFADNDIMHELPEYFEIVQEIFKPDSIQETIKRLNSYPNQELPFIKEAQSLIQKNSPLCMALIFELVKLGKFMTVEESLQMDFRVTQALLNFPDYLAGVHRLLVTKDHSQTPNWQFKSVNDINQGILDYFMKYPIYNDMSLPSVEAARFRWKL</sequence>
<dbReference type="Pfam" id="PF16113">
    <property type="entry name" value="ECH_2"/>
    <property type="match status" value="1"/>
</dbReference>
<dbReference type="PANTHER" id="PTHR43176:SF3">
    <property type="entry name" value="3-HYDROXYISOBUTYRYL-COA HYDROLASE, MITOCHONDRIAL"/>
    <property type="match status" value="1"/>
</dbReference>
<comment type="catalytic activity">
    <reaction evidence="1">
        <text>3-hydroxy-2-methylpropanoyl-CoA + H2O = 3-hydroxy-2-methylpropanoate + CoA + H(+)</text>
        <dbReference type="Rhea" id="RHEA:20888"/>
        <dbReference type="ChEBI" id="CHEBI:11805"/>
        <dbReference type="ChEBI" id="CHEBI:15377"/>
        <dbReference type="ChEBI" id="CHEBI:15378"/>
        <dbReference type="ChEBI" id="CHEBI:57287"/>
        <dbReference type="ChEBI" id="CHEBI:57340"/>
        <dbReference type="EC" id="3.1.2.4"/>
    </reaction>
</comment>
<evidence type="ECO:0000259" key="4">
    <source>
        <dbReference type="Pfam" id="PF16113"/>
    </source>
</evidence>
<protein>
    <recommendedName>
        <fullName evidence="2">3-hydroxyisobutyryl-CoA hydrolase</fullName>
        <ecNumber evidence="2">3.1.2.4</ecNumber>
    </recommendedName>
</protein>
<dbReference type="AlphaFoldDB" id="A0A8J8NN15"/>
<keyword evidence="3" id="KW-0378">Hydrolase</keyword>
<dbReference type="OrthoDB" id="1737613at2759"/>
<dbReference type="Proteomes" id="UP000785679">
    <property type="component" value="Unassembled WGS sequence"/>
</dbReference>
<evidence type="ECO:0000313" key="6">
    <source>
        <dbReference type="Proteomes" id="UP000785679"/>
    </source>
</evidence>
<evidence type="ECO:0000313" key="5">
    <source>
        <dbReference type="EMBL" id="TNV77789.1"/>
    </source>
</evidence>
<evidence type="ECO:0000256" key="1">
    <source>
        <dbReference type="ARBA" id="ARBA00001709"/>
    </source>
</evidence>
<dbReference type="EMBL" id="RRYP01011355">
    <property type="protein sequence ID" value="TNV77789.1"/>
    <property type="molecule type" value="Genomic_DNA"/>
</dbReference>
<keyword evidence="6" id="KW-1185">Reference proteome</keyword>
<dbReference type="GO" id="GO:0003860">
    <property type="term" value="F:3-hydroxyisobutyryl-CoA hydrolase activity"/>
    <property type="evidence" value="ECO:0007669"/>
    <property type="project" value="UniProtKB-EC"/>
</dbReference>
<dbReference type="SUPFAM" id="SSF52096">
    <property type="entry name" value="ClpP/crotonase"/>
    <property type="match status" value="1"/>
</dbReference>
<name>A0A8J8NN15_HALGN</name>
<dbReference type="Gene3D" id="3.90.226.10">
    <property type="entry name" value="2-enoyl-CoA Hydratase, Chain A, domain 1"/>
    <property type="match status" value="1"/>
</dbReference>
<feature type="domain" description="Enoyl-CoA hydratase/isomerase" evidence="4">
    <location>
        <begin position="32"/>
        <end position="366"/>
    </location>
</feature>
<dbReference type="InterPro" id="IPR045004">
    <property type="entry name" value="ECH_dom"/>
</dbReference>
<gene>
    <name evidence="5" type="ORF">FGO68_gene6420</name>
</gene>
<dbReference type="PANTHER" id="PTHR43176">
    <property type="entry name" value="3-HYDROXYISOBUTYRYL-COA HYDROLASE-RELATED"/>
    <property type="match status" value="1"/>
</dbReference>
<dbReference type="EC" id="3.1.2.4" evidence="2"/>
<organism evidence="5 6">
    <name type="scientific">Halteria grandinella</name>
    <dbReference type="NCBI Taxonomy" id="5974"/>
    <lineage>
        <taxon>Eukaryota</taxon>
        <taxon>Sar</taxon>
        <taxon>Alveolata</taxon>
        <taxon>Ciliophora</taxon>
        <taxon>Intramacronucleata</taxon>
        <taxon>Spirotrichea</taxon>
        <taxon>Stichotrichia</taxon>
        <taxon>Sporadotrichida</taxon>
        <taxon>Halteriidae</taxon>
        <taxon>Halteria</taxon>
    </lineage>
</organism>
<comment type="caution">
    <text evidence="5">The sequence shown here is derived from an EMBL/GenBank/DDBJ whole genome shotgun (WGS) entry which is preliminary data.</text>
</comment>